<feature type="domain" description="HTH lysR-type" evidence="5">
    <location>
        <begin position="12"/>
        <end position="69"/>
    </location>
</feature>
<evidence type="ECO:0000256" key="2">
    <source>
        <dbReference type="ARBA" id="ARBA00023015"/>
    </source>
</evidence>
<dbReference type="FunFam" id="1.10.10.10:FF:000001">
    <property type="entry name" value="LysR family transcriptional regulator"/>
    <property type="match status" value="1"/>
</dbReference>
<sequence>MDIRETRPVGLLDNDILRTFVAIAETGSFAAAAETVFRTPSAVSMQIKRLEEQVGSTLFLREARAVRLTESGERLLGYARRMLALSNEAMAHFHTPDIEGVVRLGATDDIGERILPGMLKRFAEVYPGVTVDVTIDNSVGLYPRLREQRIDLALVNSGCDSLQSMNHEVLVVERLVWVGAKGGAAYLQDPLPVSMWDQGCAWRSEAVRQLEAHGRRYRLAYLSASTMVQRVAVEADLAIAPMARYYVGEDMDILGEEHGLPRLGEYEIHLVFGERRTPVVEAVAEAVRHTFRGAGAHMQAA</sequence>
<comment type="caution">
    <text evidence="6">The sequence shown here is derived from an EMBL/GenBank/DDBJ whole genome shotgun (WGS) entry which is preliminary data.</text>
</comment>
<dbReference type="InterPro" id="IPR036390">
    <property type="entry name" value="WH_DNA-bd_sf"/>
</dbReference>
<dbReference type="InterPro" id="IPR036388">
    <property type="entry name" value="WH-like_DNA-bd_sf"/>
</dbReference>
<protein>
    <submittedName>
        <fullName evidence="6">LysR family transcriptional regulator</fullName>
    </submittedName>
</protein>
<dbReference type="InterPro" id="IPR005119">
    <property type="entry name" value="LysR_subst-bd"/>
</dbReference>
<keyword evidence="4" id="KW-0804">Transcription</keyword>
<dbReference type="Gene3D" id="1.10.10.10">
    <property type="entry name" value="Winged helix-like DNA-binding domain superfamily/Winged helix DNA-binding domain"/>
    <property type="match status" value="1"/>
</dbReference>
<dbReference type="PROSITE" id="PS50931">
    <property type="entry name" value="HTH_LYSR"/>
    <property type="match status" value="1"/>
</dbReference>
<dbReference type="OrthoDB" id="8097684at2"/>
<dbReference type="Pfam" id="PF03466">
    <property type="entry name" value="LysR_substrate"/>
    <property type="match status" value="1"/>
</dbReference>
<keyword evidence="2" id="KW-0805">Transcription regulation</keyword>
<dbReference type="Pfam" id="PF00126">
    <property type="entry name" value="HTH_1"/>
    <property type="match status" value="1"/>
</dbReference>
<evidence type="ECO:0000256" key="3">
    <source>
        <dbReference type="ARBA" id="ARBA00023125"/>
    </source>
</evidence>
<dbReference type="EMBL" id="VHLG01000001">
    <property type="protein sequence ID" value="TPW33572.1"/>
    <property type="molecule type" value="Genomic_DNA"/>
</dbReference>
<dbReference type="InterPro" id="IPR050176">
    <property type="entry name" value="LTTR"/>
</dbReference>
<dbReference type="RefSeq" id="WP_141147511.1">
    <property type="nucleotide sequence ID" value="NZ_VHLG01000001.1"/>
</dbReference>
<evidence type="ECO:0000313" key="7">
    <source>
        <dbReference type="Proteomes" id="UP000318801"/>
    </source>
</evidence>
<proteinExistence type="inferred from homology"/>
<organism evidence="6 7">
    <name type="scientific">Martelella alba</name>
    <dbReference type="NCBI Taxonomy" id="2590451"/>
    <lineage>
        <taxon>Bacteria</taxon>
        <taxon>Pseudomonadati</taxon>
        <taxon>Pseudomonadota</taxon>
        <taxon>Alphaproteobacteria</taxon>
        <taxon>Hyphomicrobiales</taxon>
        <taxon>Aurantimonadaceae</taxon>
        <taxon>Martelella</taxon>
    </lineage>
</organism>
<evidence type="ECO:0000256" key="4">
    <source>
        <dbReference type="ARBA" id="ARBA00023163"/>
    </source>
</evidence>
<dbReference type="PANTHER" id="PTHR30579:SF7">
    <property type="entry name" value="HTH-TYPE TRANSCRIPTIONAL REGULATOR LRHA-RELATED"/>
    <property type="match status" value="1"/>
</dbReference>
<gene>
    <name evidence="6" type="ORF">FJU08_03200</name>
</gene>
<evidence type="ECO:0000259" key="5">
    <source>
        <dbReference type="PROSITE" id="PS50931"/>
    </source>
</evidence>
<dbReference type="SUPFAM" id="SSF53850">
    <property type="entry name" value="Periplasmic binding protein-like II"/>
    <property type="match status" value="1"/>
</dbReference>
<reference evidence="6 7" key="1">
    <citation type="submission" date="2019-06" db="EMBL/GenBank/DDBJ databases">
        <authorList>
            <person name="Li M."/>
        </authorList>
    </citation>
    <scope>NUCLEOTIDE SEQUENCE [LARGE SCALE GENOMIC DNA]</scope>
    <source>
        <strain evidence="6 7">BGMRC2036</strain>
    </source>
</reference>
<name>A0A506UJV7_9HYPH</name>
<dbReference type="PANTHER" id="PTHR30579">
    <property type="entry name" value="TRANSCRIPTIONAL REGULATOR"/>
    <property type="match status" value="1"/>
</dbReference>
<evidence type="ECO:0000256" key="1">
    <source>
        <dbReference type="ARBA" id="ARBA00009437"/>
    </source>
</evidence>
<dbReference type="GO" id="GO:0003700">
    <property type="term" value="F:DNA-binding transcription factor activity"/>
    <property type="evidence" value="ECO:0007669"/>
    <property type="project" value="InterPro"/>
</dbReference>
<keyword evidence="7" id="KW-1185">Reference proteome</keyword>
<dbReference type="Gene3D" id="3.40.190.10">
    <property type="entry name" value="Periplasmic binding protein-like II"/>
    <property type="match status" value="2"/>
</dbReference>
<accession>A0A506UJV7</accession>
<dbReference type="AlphaFoldDB" id="A0A506UJV7"/>
<dbReference type="InterPro" id="IPR000847">
    <property type="entry name" value="LysR_HTH_N"/>
</dbReference>
<keyword evidence="3" id="KW-0238">DNA-binding</keyword>
<dbReference type="SUPFAM" id="SSF46785">
    <property type="entry name" value="Winged helix' DNA-binding domain"/>
    <property type="match status" value="1"/>
</dbReference>
<comment type="similarity">
    <text evidence="1">Belongs to the LysR transcriptional regulatory family.</text>
</comment>
<evidence type="ECO:0000313" key="6">
    <source>
        <dbReference type="EMBL" id="TPW33572.1"/>
    </source>
</evidence>
<dbReference type="GO" id="GO:0003677">
    <property type="term" value="F:DNA binding"/>
    <property type="evidence" value="ECO:0007669"/>
    <property type="project" value="UniProtKB-KW"/>
</dbReference>
<dbReference type="Proteomes" id="UP000318801">
    <property type="component" value="Unassembled WGS sequence"/>
</dbReference>